<evidence type="ECO:0000313" key="3">
    <source>
        <dbReference type="EMBL" id="MDO9712702.1"/>
    </source>
</evidence>
<evidence type="ECO:0000313" key="4">
    <source>
        <dbReference type="Proteomes" id="UP001243009"/>
    </source>
</evidence>
<sequence>MAARIAVAAGNTLGEGPHWDAAAVALYWVDIVERQVWRWHPASDARCVWPLPESVSAVFPRRGGGLLVTLASGIAFLSEHGAVERWVAPDPVAGNRANDARCDAAGRLWLGTMQNNIGPQKEDLPVTRATGGLFRIDPDGTVTRWAEGVGITNALAFSPDGKRLTFADSEANRIDIFDVDPASGTLANRRRFVEGGPGVPDGGTMDAEGCLWNARFGASRLIRYRPDGSVEREVPLPCAQPTSCVFGGPDLRTLYITSARVGMAQPGPADGALLELAVDVPGLQAHPFAG</sequence>
<dbReference type="EMBL" id="JAUTWS010000055">
    <property type="protein sequence ID" value="MDO9712702.1"/>
    <property type="molecule type" value="Genomic_DNA"/>
</dbReference>
<dbReference type="InterPro" id="IPR011042">
    <property type="entry name" value="6-blade_b-propeller_TolB-like"/>
</dbReference>
<protein>
    <submittedName>
        <fullName evidence="3">SMP-30/gluconolactonase/LRE family protein</fullName>
        <ecNumber evidence="3">3.1.1.99</ecNumber>
    </submittedName>
</protein>
<dbReference type="EC" id="3.1.1.99" evidence="3"/>
<dbReference type="Proteomes" id="UP001243009">
    <property type="component" value="Unassembled WGS sequence"/>
</dbReference>
<dbReference type="InterPro" id="IPR013658">
    <property type="entry name" value="SGL"/>
</dbReference>
<proteinExistence type="inferred from homology"/>
<dbReference type="PANTHER" id="PTHR10907:SF47">
    <property type="entry name" value="REGUCALCIN"/>
    <property type="match status" value="1"/>
</dbReference>
<reference evidence="3 4" key="1">
    <citation type="submission" date="2023-08" db="EMBL/GenBank/DDBJ databases">
        <title>The draft genome sequence of Paracraurococcus sp. LOR1-02.</title>
        <authorList>
            <person name="Kingkaew E."/>
            <person name="Tanasupawat S."/>
        </authorList>
    </citation>
    <scope>NUCLEOTIDE SEQUENCE [LARGE SCALE GENOMIC DNA]</scope>
    <source>
        <strain evidence="3 4">LOR1-02</strain>
    </source>
</reference>
<accession>A0ABT9E923</accession>
<comment type="caution">
    <text evidence="3">The sequence shown here is derived from an EMBL/GenBank/DDBJ whole genome shotgun (WGS) entry which is preliminary data.</text>
</comment>
<gene>
    <name evidence="3" type="ORF">Q7A36_30490</name>
</gene>
<dbReference type="GO" id="GO:0016787">
    <property type="term" value="F:hydrolase activity"/>
    <property type="evidence" value="ECO:0007669"/>
    <property type="project" value="UniProtKB-KW"/>
</dbReference>
<evidence type="ECO:0000259" key="2">
    <source>
        <dbReference type="Pfam" id="PF08450"/>
    </source>
</evidence>
<name>A0ABT9E923_9PROT</name>
<dbReference type="PANTHER" id="PTHR10907">
    <property type="entry name" value="REGUCALCIN"/>
    <property type="match status" value="1"/>
</dbReference>
<dbReference type="PRINTS" id="PR01790">
    <property type="entry name" value="SMP30FAMILY"/>
</dbReference>
<dbReference type="Gene3D" id="2.120.10.30">
    <property type="entry name" value="TolB, C-terminal domain"/>
    <property type="match status" value="1"/>
</dbReference>
<organism evidence="3 4">
    <name type="scientific">Paracraurococcus lichenis</name>
    <dbReference type="NCBI Taxonomy" id="3064888"/>
    <lineage>
        <taxon>Bacteria</taxon>
        <taxon>Pseudomonadati</taxon>
        <taxon>Pseudomonadota</taxon>
        <taxon>Alphaproteobacteria</taxon>
        <taxon>Acetobacterales</taxon>
        <taxon>Roseomonadaceae</taxon>
        <taxon>Paracraurococcus</taxon>
    </lineage>
</organism>
<dbReference type="Pfam" id="PF08450">
    <property type="entry name" value="SGL"/>
    <property type="match status" value="1"/>
</dbReference>
<dbReference type="SUPFAM" id="SSF63829">
    <property type="entry name" value="Calcium-dependent phosphotriesterase"/>
    <property type="match status" value="1"/>
</dbReference>
<evidence type="ECO:0000256" key="1">
    <source>
        <dbReference type="ARBA" id="ARBA00008853"/>
    </source>
</evidence>
<dbReference type="RefSeq" id="WP_305107557.1">
    <property type="nucleotide sequence ID" value="NZ_JAUTWS010000055.1"/>
</dbReference>
<feature type="domain" description="SMP-30/Gluconolactonase/LRE-like region" evidence="2">
    <location>
        <begin position="13"/>
        <end position="260"/>
    </location>
</feature>
<dbReference type="InterPro" id="IPR005511">
    <property type="entry name" value="SMP-30"/>
</dbReference>
<keyword evidence="3" id="KW-0378">Hydrolase</keyword>
<keyword evidence="4" id="KW-1185">Reference proteome</keyword>
<comment type="similarity">
    <text evidence="1">Belongs to the SMP-30/CGR1 family.</text>
</comment>